<reference evidence="2" key="2">
    <citation type="submission" date="2021-04" db="EMBL/GenBank/DDBJ databases">
        <authorList>
            <person name="Podell S."/>
        </authorList>
    </citation>
    <scope>NUCLEOTIDE SEQUENCE</scope>
    <source>
        <strain evidence="2">Hildebrandi</strain>
    </source>
</reference>
<evidence type="ECO:0000313" key="3">
    <source>
        <dbReference type="Proteomes" id="UP000693970"/>
    </source>
</evidence>
<name>A0A9K3M0F6_9STRA</name>
<dbReference type="AlphaFoldDB" id="A0A9K3M0F6"/>
<feature type="compositionally biased region" description="Basic and acidic residues" evidence="1">
    <location>
        <begin position="192"/>
        <end position="207"/>
    </location>
</feature>
<dbReference type="Proteomes" id="UP000693970">
    <property type="component" value="Unassembled WGS sequence"/>
</dbReference>
<dbReference type="OrthoDB" id="48036at2759"/>
<gene>
    <name evidence="2" type="ORF">IV203_027752</name>
</gene>
<protein>
    <recommendedName>
        <fullName evidence="4">Essential protein Yae1 N-terminal domain-containing protein</fullName>
    </recommendedName>
</protein>
<proteinExistence type="predicted"/>
<reference evidence="2" key="1">
    <citation type="journal article" date="2021" name="Sci. Rep.">
        <title>Diploid genomic architecture of Nitzschia inconspicua, an elite biomass production diatom.</title>
        <authorList>
            <person name="Oliver A."/>
            <person name="Podell S."/>
            <person name="Pinowska A."/>
            <person name="Traller J.C."/>
            <person name="Smith S.R."/>
            <person name="McClure R."/>
            <person name="Beliaev A."/>
            <person name="Bohutskyi P."/>
            <person name="Hill E.A."/>
            <person name="Rabines A."/>
            <person name="Zheng H."/>
            <person name="Allen L.Z."/>
            <person name="Kuo A."/>
            <person name="Grigoriev I.V."/>
            <person name="Allen A.E."/>
            <person name="Hazlebeck D."/>
            <person name="Allen E.E."/>
        </authorList>
    </citation>
    <scope>NUCLEOTIDE SEQUENCE</scope>
    <source>
        <strain evidence="2">Hildebrandi</strain>
    </source>
</reference>
<comment type="caution">
    <text evidence="2">The sequence shown here is derived from an EMBL/GenBank/DDBJ whole genome shotgun (WGS) entry which is preliminary data.</text>
</comment>
<feature type="region of interest" description="Disordered" evidence="1">
    <location>
        <begin position="74"/>
        <end position="96"/>
    </location>
</feature>
<dbReference type="PANTHER" id="PTHR28532:SF1">
    <property type="entry name" value="ORAL CANCER OVEREXPRESSED 1"/>
    <property type="match status" value="1"/>
</dbReference>
<evidence type="ECO:0008006" key="4">
    <source>
        <dbReference type="Google" id="ProtNLM"/>
    </source>
</evidence>
<dbReference type="PANTHER" id="PTHR28532">
    <property type="entry name" value="GEO13458P1"/>
    <property type="match status" value="1"/>
</dbReference>
<dbReference type="InterPro" id="IPR052436">
    <property type="entry name" value="LTO1_adapter"/>
</dbReference>
<feature type="region of interest" description="Disordered" evidence="1">
    <location>
        <begin position="128"/>
        <end position="158"/>
    </location>
</feature>
<sequence length="223" mass="24617">MMSNTDDLFDGVDDMSDALQQGRLEGMQAGKDAGFHDGRKLGQVNGVDYGMEIGFAMGMLVAVQEWIQCRQKQHMTSSSSENGESPCAQPPGSRSSNLAINRIQTTCQRLDDAIQGFPSIQNLFRSDGFEDNNGIVNDPKETSSQSMPSKGHEEDVRQQLQRIRALTKVLATKLGIPRHSLQHVLEQQVLHSRVDGSDPSSKIKDTIIDQQSLTDPSQTTTEW</sequence>
<evidence type="ECO:0000313" key="2">
    <source>
        <dbReference type="EMBL" id="KAG7370006.1"/>
    </source>
</evidence>
<evidence type="ECO:0000256" key="1">
    <source>
        <dbReference type="SAM" id="MobiDB-lite"/>
    </source>
</evidence>
<dbReference type="EMBL" id="JAGRRH010000005">
    <property type="protein sequence ID" value="KAG7370006.1"/>
    <property type="molecule type" value="Genomic_DNA"/>
</dbReference>
<keyword evidence="3" id="KW-1185">Reference proteome</keyword>
<feature type="region of interest" description="Disordered" evidence="1">
    <location>
        <begin position="192"/>
        <end position="223"/>
    </location>
</feature>
<feature type="compositionally biased region" description="Polar residues" evidence="1">
    <location>
        <begin position="208"/>
        <end position="223"/>
    </location>
</feature>
<organism evidence="2 3">
    <name type="scientific">Nitzschia inconspicua</name>
    <dbReference type="NCBI Taxonomy" id="303405"/>
    <lineage>
        <taxon>Eukaryota</taxon>
        <taxon>Sar</taxon>
        <taxon>Stramenopiles</taxon>
        <taxon>Ochrophyta</taxon>
        <taxon>Bacillariophyta</taxon>
        <taxon>Bacillariophyceae</taxon>
        <taxon>Bacillariophycidae</taxon>
        <taxon>Bacillariales</taxon>
        <taxon>Bacillariaceae</taxon>
        <taxon>Nitzschia</taxon>
    </lineage>
</organism>
<accession>A0A9K3M0F6</accession>
<feature type="compositionally biased region" description="Polar residues" evidence="1">
    <location>
        <begin position="74"/>
        <end position="83"/>
    </location>
</feature>